<proteinExistence type="predicted"/>
<organism evidence="2 3">
    <name type="scientific">Lepeophtheirus salmonis</name>
    <name type="common">Salmon louse</name>
    <name type="synonym">Caligus salmonis</name>
    <dbReference type="NCBI Taxonomy" id="72036"/>
    <lineage>
        <taxon>Eukaryota</taxon>
        <taxon>Metazoa</taxon>
        <taxon>Ecdysozoa</taxon>
        <taxon>Arthropoda</taxon>
        <taxon>Crustacea</taxon>
        <taxon>Multicrustacea</taxon>
        <taxon>Hexanauplia</taxon>
        <taxon>Copepoda</taxon>
        <taxon>Siphonostomatoida</taxon>
        <taxon>Caligidae</taxon>
        <taxon>Lepeophtheirus</taxon>
    </lineage>
</organism>
<dbReference type="EMBL" id="HG994582">
    <property type="protein sequence ID" value="CAF2904235.1"/>
    <property type="molecule type" value="Genomic_DNA"/>
</dbReference>
<dbReference type="Proteomes" id="UP000675881">
    <property type="component" value="Chromosome 3"/>
</dbReference>
<dbReference type="AlphaFoldDB" id="A0A7R8H6V2"/>
<protein>
    <submittedName>
        <fullName evidence="2">(salmon louse) hypothetical protein</fullName>
    </submittedName>
</protein>
<name>A0A7R8H6V2_LEPSM</name>
<evidence type="ECO:0000256" key="1">
    <source>
        <dbReference type="SAM" id="MobiDB-lite"/>
    </source>
</evidence>
<feature type="compositionally biased region" description="Basic and acidic residues" evidence="1">
    <location>
        <begin position="93"/>
        <end position="102"/>
    </location>
</feature>
<gene>
    <name evidence="2" type="ORF">LSAA_7408</name>
</gene>
<reference evidence="2" key="1">
    <citation type="submission" date="2021-02" db="EMBL/GenBank/DDBJ databases">
        <authorList>
            <person name="Bekaert M."/>
        </authorList>
    </citation>
    <scope>NUCLEOTIDE SEQUENCE</scope>
    <source>
        <strain evidence="2">IoA-00</strain>
    </source>
</reference>
<feature type="region of interest" description="Disordered" evidence="1">
    <location>
        <begin position="83"/>
        <end position="102"/>
    </location>
</feature>
<evidence type="ECO:0000313" key="2">
    <source>
        <dbReference type="EMBL" id="CAF2904235.1"/>
    </source>
</evidence>
<sequence>MIPIAGKKRICQCGFPMVHVRQDANVANVVGMSLEVLEFLSEDMRHSPLINMDSQTKYSAVAAQSVHSSHDSISFLCASSETPLHTSHPCLTRHKDPNTDSQ</sequence>
<keyword evidence="3" id="KW-1185">Reference proteome</keyword>
<evidence type="ECO:0000313" key="3">
    <source>
        <dbReference type="Proteomes" id="UP000675881"/>
    </source>
</evidence>
<accession>A0A7R8H6V2</accession>